<dbReference type="Proteomes" id="UP001163321">
    <property type="component" value="Chromosome 13"/>
</dbReference>
<sequence>MLYEANVASFQKPRALGCSGADYVATVESELTASVSDQEHRFELGWSKPHQTLTFMEKTGFAMKFCTIQFTQTKNVDTWQKLLQQVATHEKDTTKAELRQKEALLEKALVAKQNVEDEWFRGCCAVFNAKKDEMRNLRLEVKKI</sequence>
<comment type="caution">
    <text evidence="1">The sequence shown here is derived from an EMBL/GenBank/DDBJ whole genome shotgun (WGS) entry which is preliminary data.</text>
</comment>
<reference evidence="1 2" key="1">
    <citation type="journal article" date="2022" name="bioRxiv">
        <title>The genome of the oomycete Peronosclerospora sorghi, a cosmopolitan pathogen of maize and sorghum, is inflated with dispersed pseudogenes.</title>
        <authorList>
            <person name="Fletcher K."/>
            <person name="Martin F."/>
            <person name="Isakeit T."/>
            <person name="Cavanaugh K."/>
            <person name="Magill C."/>
            <person name="Michelmore R."/>
        </authorList>
    </citation>
    <scope>NUCLEOTIDE SEQUENCE [LARGE SCALE GENOMIC DNA]</scope>
    <source>
        <strain evidence="1">P6</strain>
    </source>
</reference>
<dbReference type="EMBL" id="CM047592">
    <property type="protein sequence ID" value="KAI9917594.1"/>
    <property type="molecule type" value="Genomic_DNA"/>
</dbReference>
<evidence type="ECO:0000313" key="1">
    <source>
        <dbReference type="EMBL" id="KAI9917594.1"/>
    </source>
</evidence>
<proteinExistence type="predicted"/>
<name>A0ACC0WFS2_9STRA</name>
<organism evidence="1 2">
    <name type="scientific">Peronosclerospora sorghi</name>
    <dbReference type="NCBI Taxonomy" id="230839"/>
    <lineage>
        <taxon>Eukaryota</taxon>
        <taxon>Sar</taxon>
        <taxon>Stramenopiles</taxon>
        <taxon>Oomycota</taxon>
        <taxon>Peronosporomycetes</taxon>
        <taxon>Peronosporales</taxon>
        <taxon>Peronosporaceae</taxon>
        <taxon>Peronosclerospora</taxon>
    </lineage>
</organism>
<gene>
    <name evidence="1" type="ORF">PsorP6_012333</name>
</gene>
<keyword evidence="2" id="KW-1185">Reference proteome</keyword>
<evidence type="ECO:0000313" key="2">
    <source>
        <dbReference type="Proteomes" id="UP001163321"/>
    </source>
</evidence>
<accession>A0ACC0WFS2</accession>
<protein>
    <submittedName>
        <fullName evidence="1">Uncharacterized protein</fullName>
    </submittedName>
</protein>